<evidence type="ECO:0000256" key="10">
    <source>
        <dbReference type="SAM" id="MobiDB-lite"/>
    </source>
</evidence>
<dbReference type="Proteomes" id="UP000682733">
    <property type="component" value="Unassembled WGS sequence"/>
</dbReference>
<dbReference type="EMBL" id="CAJNOK010001759">
    <property type="protein sequence ID" value="CAF0828624.1"/>
    <property type="molecule type" value="Genomic_DNA"/>
</dbReference>
<feature type="transmembrane region" description="Helical" evidence="11">
    <location>
        <begin position="204"/>
        <end position="225"/>
    </location>
</feature>
<dbReference type="PANTHER" id="PTHR24248">
    <property type="entry name" value="ADRENERGIC RECEPTOR-RELATED G-PROTEIN COUPLED RECEPTOR"/>
    <property type="match status" value="1"/>
</dbReference>
<evidence type="ECO:0000256" key="7">
    <source>
        <dbReference type="ARBA" id="ARBA00023170"/>
    </source>
</evidence>
<evidence type="ECO:0000256" key="11">
    <source>
        <dbReference type="SAM" id="Phobius"/>
    </source>
</evidence>
<keyword evidence="2" id="KW-1003">Cell membrane</keyword>
<dbReference type="EMBL" id="CAJOBA010001759">
    <property type="protein sequence ID" value="CAF3613177.1"/>
    <property type="molecule type" value="Genomic_DNA"/>
</dbReference>
<dbReference type="PRINTS" id="PR00237">
    <property type="entry name" value="GPCRRHODOPSN"/>
</dbReference>
<keyword evidence="6 11" id="KW-0472">Membrane</keyword>
<evidence type="ECO:0000313" key="13">
    <source>
        <dbReference type="EMBL" id="CAF0828624.1"/>
    </source>
</evidence>
<evidence type="ECO:0000256" key="2">
    <source>
        <dbReference type="ARBA" id="ARBA00022475"/>
    </source>
</evidence>
<feature type="transmembrane region" description="Helical" evidence="11">
    <location>
        <begin position="245"/>
        <end position="268"/>
    </location>
</feature>
<feature type="domain" description="G-protein coupled receptors family 1 profile" evidence="12">
    <location>
        <begin position="104"/>
        <end position="487"/>
    </location>
</feature>
<dbReference type="InterPro" id="IPR017452">
    <property type="entry name" value="GPCR_Rhodpsn_7TM"/>
</dbReference>
<name>A0A8S2H839_9BILA</name>
<dbReference type="PROSITE" id="PS00237">
    <property type="entry name" value="G_PROTEIN_RECEP_F1_1"/>
    <property type="match status" value="1"/>
</dbReference>
<evidence type="ECO:0000256" key="3">
    <source>
        <dbReference type="ARBA" id="ARBA00022692"/>
    </source>
</evidence>
<keyword evidence="8 9" id="KW-0807">Transducer</keyword>
<dbReference type="SUPFAM" id="SSF81321">
    <property type="entry name" value="Family A G protein-coupled receptor-like"/>
    <property type="match status" value="1"/>
</dbReference>
<dbReference type="InterPro" id="IPR000276">
    <property type="entry name" value="GPCR_Rhodpsn"/>
</dbReference>
<dbReference type="GO" id="GO:0043410">
    <property type="term" value="P:positive regulation of MAPK cascade"/>
    <property type="evidence" value="ECO:0007669"/>
    <property type="project" value="TreeGrafter"/>
</dbReference>
<dbReference type="Proteomes" id="UP000677228">
    <property type="component" value="Unassembled WGS sequence"/>
</dbReference>
<comment type="subcellular location">
    <subcellularLocation>
        <location evidence="1">Cell membrane</location>
        <topology evidence="1">Multi-pass membrane protein</topology>
    </subcellularLocation>
</comment>
<evidence type="ECO:0000256" key="5">
    <source>
        <dbReference type="ARBA" id="ARBA00023040"/>
    </source>
</evidence>
<dbReference type="GO" id="GO:0005886">
    <property type="term" value="C:plasma membrane"/>
    <property type="evidence" value="ECO:0007669"/>
    <property type="project" value="UniProtKB-SubCell"/>
</dbReference>
<gene>
    <name evidence="13" type="ORF">OVA965_LOCUS6028</name>
    <name evidence="14" type="ORF">TMI583_LOCUS6024</name>
</gene>
<feature type="transmembrane region" description="Helical" evidence="11">
    <location>
        <begin position="416"/>
        <end position="436"/>
    </location>
</feature>
<feature type="transmembrane region" description="Helical" evidence="11">
    <location>
        <begin position="89"/>
        <end position="111"/>
    </location>
</feature>
<protein>
    <recommendedName>
        <fullName evidence="12">G-protein coupled receptors family 1 profile domain-containing protein</fullName>
    </recommendedName>
</protein>
<dbReference type="PROSITE" id="PS50262">
    <property type="entry name" value="G_PROTEIN_RECEP_F1_2"/>
    <property type="match status" value="1"/>
</dbReference>
<dbReference type="GO" id="GO:0004930">
    <property type="term" value="F:G protein-coupled receptor activity"/>
    <property type="evidence" value="ECO:0007669"/>
    <property type="project" value="UniProtKB-KW"/>
</dbReference>
<dbReference type="SMART" id="SM01381">
    <property type="entry name" value="7TM_GPCR_Srsx"/>
    <property type="match status" value="1"/>
</dbReference>
<evidence type="ECO:0000259" key="12">
    <source>
        <dbReference type="PROSITE" id="PS50262"/>
    </source>
</evidence>
<keyword evidence="4 11" id="KW-1133">Transmembrane helix</keyword>
<keyword evidence="3 9" id="KW-0812">Transmembrane</keyword>
<keyword evidence="7 9" id="KW-0675">Receptor</keyword>
<evidence type="ECO:0000256" key="1">
    <source>
        <dbReference type="ARBA" id="ARBA00004651"/>
    </source>
</evidence>
<comment type="caution">
    <text evidence="14">The sequence shown here is derived from an EMBL/GenBank/DDBJ whole genome shotgun (WGS) entry which is preliminary data.</text>
</comment>
<evidence type="ECO:0000313" key="15">
    <source>
        <dbReference type="Proteomes" id="UP000682733"/>
    </source>
</evidence>
<evidence type="ECO:0000256" key="6">
    <source>
        <dbReference type="ARBA" id="ARBA00023136"/>
    </source>
</evidence>
<dbReference type="PANTHER" id="PTHR24248:SF185">
    <property type="entry name" value="DOPAMINE RECEPTOR 2"/>
    <property type="match status" value="1"/>
</dbReference>
<organism evidence="14 15">
    <name type="scientific">Didymodactylos carnosus</name>
    <dbReference type="NCBI Taxonomy" id="1234261"/>
    <lineage>
        <taxon>Eukaryota</taxon>
        <taxon>Metazoa</taxon>
        <taxon>Spiralia</taxon>
        <taxon>Gnathifera</taxon>
        <taxon>Rotifera</taxon>
        <taxon>Eurotatoria</taxon>
        <taxon>Bdelloidea</taxon>
        <taxon>Philodinida</taxon>
        <taxon>Philodinidae</taxon>
        <taxon>Didymodactylos</taxon>
    </lineage>
</organism>
<dbReference type="GO" id="GO:0071880">
    <property type="term" value="P:adenylate cyclase-activating adrenergic receptor signaling pathway"/>
    <property type="evidence" value="ECO:0007669"/>
    <property type="project" value="TreeGrafter"/>
</dbReference>
<proteinExistence type="inferred from homology"/>
<feature type="transmembrane region" description="Helical" evidence="11">
    <location>
        <begin position="467"/>
        <end position="490"/>
    </location>
</feature>
<feature type="region of interest" description="Disordered" evidence="10">
    <location>
        <begin position="358"/>
        <end position="379"/>
    </location>
</feature>
<comment type="similarity">
    <text evidence="9">Belongs to the G-protein coupled receptor 1 family.</text>
</comment>
<dbReference type="Pfam" id="PF00001">
    <property type="entry name" value="7tm_1"/>
    <property type="match status" value="1"/>
</dbReference>
<feature type="transmembrane region" description="Helical" evidence="11">
    <location>
        <begin position="163"/>
        <end position="184"/>
    </location>
</feature>
<sequence>MSNNLLLSYAITANRSIQHLNYSERKQTTILFLLKSTTLTNKHLYHIASSSSNTSLYNSTLQSLSTIFSLESNYTNSSSIILNLTNHPAVGVFLSLFCFITVFGNGLVIYAISQERYLKSATYYYMASLACADLFVGLIVMPFSIVQALFGEYWPFGKLFCDLWHSFDVFASTASILDLCVIALDRYSAITNPISYHRTFFVKYWPFLVAGVWLCSGLISFPAIVYWRLVVNQYEINRCSFPDDIYYTIFSSLISFYIPLFVMIFVYIRIYRAAVKQLQAFKTGIKMASPKKNREGVITVPEVCLRIHKGKYHGIALNNDQQRISHNLQTGDLVLGGIKKSISGVSFLRERRDSSFSRHSMPLLPSGEHKDSSPRLSTMSTSTKRLSNIDINDQRSSKSISSIGKRLTKFSREQKATITLAYVMGIFVLCWLPFFVYNPLTAIVKQIINRKQHSSIQTNNILLGNDIIFQIFTWLGYVNSGVNPIIYAFSSRDFRRAFIKYLCRCFPVSMRTFFMTYNNINLLRYRRTPNSIVSVGELNTDTISDTINGTPNIKQHSNDSRTIKNRNILFNAFHSCIQARQLKQRQRKRSRLLSSTKSTTNNFTLVEYCTYHDLSITKITCV</sequence>
<keyword evidence="5 9" id="KW-0297">G-protein coupled receptor</keyword>
<evidence type="ECO:0000313" key="14">
    <source>
        <dbReference type="EMBL" id="CAF3613177.1"/>
    </source>
</evidence>
<evidence type="ECO:0000256" key="8">
    <source>
        <dbReference type="ARBA" id="ARBA00023224"/>
    </source>
</evidence>
<reference evidence="14" key="1">
    <citation type="submission" date="2021-02" db="EMBL/GenBank/DDBJ databases">
        <authorList>
            <person name="Nowell W R."/>
        </authorList>
    </citation>
    <scope>NUCLEOTIDE SEQUENCE</scope>
</reference>
<dbReference type="AlphaFoldDB" id="A0A8S2H839"/>
<evidence type="ECO:0000256" key="4">
    <source>
        <dbReference type="ARBA" id="ARBA00022989"/>
    </source>
</evidence>
<feature type="transmembrane region" description="Helical" evidence="11">
    <location>
        <begin position="123"/>
        <end position="143"/>
    </location>
</feature>
<dbReference type="Gene3D" id="1.20.1070.10">
    <property type="entry name" value="Rhodopsin 7-helix transmembrane proteins"/>
    <property type="match status" value="1"/>
</dbReference>
<accession>A0A8S2H839</accession>
<evidence type="ECO:0000256" key="9">
    <source>
        <dbReference type="RuleBase" id="RU000688"/>
    </source>
</evidence>